<proteinExistence type="predicted"/>
<reference evidence="2" key="1">
    <citation type="submission" date="2017-09" db="EMBL/GenBank/DDBJ databases">
        <title>Depth-based differentiation of microbial function through sediment-hosted aquifers and enrichment of novel symbionts in the deep terrestrial subsurface.</title>
        <authorList>
            <person name="Probst A.J."/>
            <person name="Ladd B."/>
            <person name="Jarett J.K."/>
            <person name="Geller-Mcgrath D.E."/>
            <person name="Sieber C.M.K."/>
            <person name="Emerson J.B."/>
            <person name="Anantharaman K."/>
            <person name="Thomas B.C."/>
            <person name="Malmstrom R."/>
            <person name="Stieglmeier M."/>
            <person name="Klingl A."/>
            <person name="Woyke T."/>
            <person name="Ryan C.M."/>
            <person name="Banfield J.F."/>
        </authorList>
    </citation>
    <scope>NUCLEOTIDE SEQUENCE [LARGE SCALE GENOMIC DNA]</scope>
</reference>
<organism evidence="1 2">
    <name type="scientific">Candidatus Nealsonbacteria bacterium CG02_land_8_20_14_3_00_37_10</name>
    <dbReference type="NCBI Taxonomy" id="1974699"/>
    <lineage>
        <taxon>Bacteria</taxon>
        <taxon>Candidatus Nealsoniibacteriota</taxon>
    </lineage>
</organism>
<dbReference type="EMBL" id="PETZ01000008">
    <property type="protein sequence ID" value="PIV45333.1"/>
    <property type="molecule type" value="Genomic_DNA"/>
</dbReference>
<evidence type="ECO:0000313" key="1">
    <source>
        <dbReference type="EMBL" id="PIV45333.1"/>
    </source>
</evidence>
<comment type="caution">
    <text evidence="1">The sequence shown here is derived from an EMBL/GenBank/DDBJ whole genome shotgun (WGS) entry which is preliminary data.</text>
</comment>
<evidence type="ECO:0000313" key="2">
    <source>
        <dbReference type="Proteomes" id="UP000230864"/>
    </source>
</evidence>
<dbReference type="AlphaFoldDB" id="A0A2M7DA67"/>
<name>A0A2M7DA67_9BACT</name>
<dbReference type="Proteomes" id="UP000230864">
    <property type="component" value="Unassembled WGS sequence"/>
</dbReference>
<gene>
    <name evidence="1" type="ORF">COS25_00275</name>
</gene>
<evidence type="ECO:0008006" key="3">
    <source>
        <dbReference type="Google" id="ProtNLM"/>
    </source>
</evidence>
<accession>A0A2M7DA67</accession>
<sequence>MLVLILGLSYVSYGQFKRFSQSLGEVKLPEIEIPETRLEEFFLPQDEGGQEWVSADGKLKLIYPANWTEADETFLKYLDQSGIVLEETELLFFAHRLDTEKQALALLLVSKTKKQRTIEEIIGEIKQNIEEQNGKIEIEISEQDNETVWLEMALEYPNQPNSHSKGKAIVNESGTYLVIFSSYQTDWPKFEQEAQEILDSAQLKVIEAEM</sequence>
<protein>
    <recommendedName>
        <fullName evidence="3">PsbP C-terminal domain-containing protein</fullName>
    </recommendedName>
</protein>